<feature type="transmembrane region" description="Helical" evidence="2">
    <location>
        <begin position="113"/>
        <end position="132"/>
    </location>
</feature>
<reference evidence="4 5" key="1">
    <citation type="journal article" date="2019" name="Fungal Biol. Biotechnol.">
        <title>Draft genome sequence of fastidious pathogen Ceratobasidium theobromae, which causes vascular-streak dieback in Theobroma cacao.</title>
        <authorList>
            <person name="Ali S.S."/>
            <person name="Asman A."/>
            <person name="Shao J."/>
            <person name="Firmansyah A.P."/>
            <person name="Susilo A.W."/>
            <person name="Rosmana A."/>
            <person name="McMahon P."/>
            <person name="Junaid M."/>
            <person name="Guest D."/>
            <person name="Kheng T.Y."/>
            <person name="Meinhardt L.W."/>
            <person name="Bailey B.A."/>
        </authorList>
    </citation>
    <scope>NUCLEOTIDE SEQUENCE [LARGE SCALE GENOMIC DNA]</scope>
    <source>
        <strain evidence="4 5">CT2</strain>
    </source>
</reference>
<dbReference type="SUPFAM" id="SSF56784">
    <property type="entry name" value="HAD-like"/>
    <property type="match status" value="1"/>
</dbReference>
<dbReference type="PANTHER" id="PTHR28208:SF3">
    <property type="entry name" value="PHOSPHATIDATE PHOSPHATASE APP1"/>
    <property type="match status" value="1"/>
</dbReference>
<dbReference type="InterPro" id="IPR036412">
    <property type="entry name" value="HAD-like_sf"/>
</dbReference>
<dbReference type="InterPro" id="IPR052935">
    <property type="entry name" value="Mg2+_PAP"/>
</dbReference>
<evidence type="ECO:0000259" key="3">
    <source>
        <dbReference type="Pfam" id="PF09949"/>
    </source>
</evidence>
<gene>
    <name evidence="4" type="ORF">CTheo_5725</name>
</gene>
<feature type="compositionally biased region" description="Polar residues" evidence="1">
    <location>
        <begin position="278"/>
        <end position="318"/>
    </location>
</feature>
<feature type="region of interest" description="Disordered" evidence="1">
    <location>
        <begin position="1"/>
        <end position="25"/>
    </location>
</feature>
<feature type="domain" description="Phosphatidate phosphatase APP1 catalytic" evidence="3">
    <location>
        <begin position="464"/>
        <end position="616"/>
    </location>
</feature>
<dbReference type="Pfam" id="PF09949">
    <property type="entry name" value="APP1_cat"/>
    <property type="match status" value="1"/>
</dbReference>
<keyword evidence="2" id="KW-0812">Transmembrane</keyword>
<accession>A0A5N5QGE8</accession>
<sequence length="843" mass="91253">MDRSSYRSESPRSPPSSSTGPKAGGWRTAALARFAKVKDYVASNEMSKSAYAAVSNRVTAYRTGVDPVTGEKRQTWEEWARERRQRRKEEQRGTEKLALFPGWAVRRYTGDGVLIQHGMVLIVTLAILMLIGGQDDIQRFKVDIFVSGFASSLRTPDQATRSQKTFMRLARGFSALPKLPPPPQSVLGCSGTVSPLMQSPNPSTDDLAEELAKMGVVLPPRPDEITDEFENEIPHYGTKPKVQATRESRVVDYGLNDPPSGDPTPTATSQPPLPSRSPIITTQAPSPVTSPVRNARVNTTGSVSSGLSVNPARSNTDVGSIKPDMDVGVLRQLHANLDARLQPFWSSKLDNREVQIELYARPPDSSSSKAQDPAPLAVVLVQTDAQGYFSHRFSLSFEELCTRDQSLHIAFGNHKEEQTFVAHAKLLPFASNSESTGAGATRGIELGNDEIRAQTELPLDSARIRLISDIDDTVKISEVLMGVKAIFHNVFVRHLEEVVVPGMPELYSMLAARGVKFHYVSNGPFELLPVLMDFFGIAGLPRGSVKLKSYGGRSLFQGLWGESAADRKRGNVVEVLDSFPESKFILVGDTGEQDLELYSVLAQERPSQIVALFLRDVTPSTPPPTAPPSPALKPVENNAIKKEGSMSSLSIGGLKGVRGDPPRILIPQRSQDTIRLGHGSRPGTPTRFATHSVTGPSSTVTSPSSMVASLPSTITSPPSTVTSPSTPYQVYSPRSRGSSSSYFDSPWLKPATHTSFGQFSPPRSPSFGPAGAVVSAASTAGTGHNPEVVSVTRAGILARKEALRTRIEAARARLPPGVILRVFREPSECEDEALRVINRGKTS</sequence>
<dbReference type="Proteomes" id="UP000383932">
    <property type="component" value="Unassembled WGS sequence"/>
</dbReference>
<dbReference type="AlphaFoldDB" id="A0A5N5QGE8"/>
<dbReference type="OrthoDB" id="2117591at2759"/>
<comment type="caution">
    <text evidence="4">The sequence shown here is derived from an EMBL/GenBank/DDBJ whole genome shotgun (WGS) entry which is preliminary data.</text>
</comment>
<feature type="compositionally biased region" description="Low complexity" evidence="1">
    <location>
        <begin position="692"/>
        <end position="734"/>
    </location>
</feature>
<dbReference type="GO" id="GO:0008195">
    <property type="term" value="F:phosphatidate phosphatase activity"/>
    <property type="evidence" value="ECO:0007669"/>
    <property type="project" value="InterPro"/>
</dbReference>
<evidence type="ECO:0000256" key="2">
    <source>
        <dbReference type="SAM" id="Phobius"/>
    </source>
</evidence>
<feature type="region of interest" description="Disordered" evidence="1">
    <location>
        <begin position="674"/>
        <end position="734"/>
    </location>
</feature>
<proteinExistence type="predicted"/>
<dbReference type="InterPro" id="IPR019236">
    <property type="entry name" value="APP1_cat"/>
</dbReference>
<organism evidence="4 5">
    <name type="scientific">Ceratobasidium theobromae</name>
    <dbReference type="NCBI Taxonomy" id="1582974"/>
    <lineage>
        <taxon>Eukaryota</taxon>
        <taxon>Fungi</taxon>
        <taxon>Dikarya</taxon>
        <taxon>Basidiomycota</taxon>
        <taxon>Agaricomycotina</taxon>
        <taxon>Agaricomycetes</taxon>
        <taxon>Cantharellales</taxon>
        <taxon>Ceratobasidiaceae</taxon>
        <taxon>Ceratobasidium</taxon>
    </lineage>
</organism>
<evidence type="ECO:0000313" key="5">
    <source>
        <dbReference type="Proteomes" id="UP000383932"/>
    </source>
</evidence>
<feature type="compositionally biased region" description="Basic and acidic residues" evidence="1">
    <location>
        <begin position="1"/>
        <end position="10"/>
    </location>
</feature>
<evidence type="ECO:0000256" key="1">
    <source>
        <dbReference type="SAM" id="MobiDB-lite"/>
    </source>
</evidence>
<keyword evidence="2" id="KW-0472">Membrane</keyword>
<dbReference type="PANTHER" id="PTHR28208">
    <property type="entry name" value="PHOSPHATIDATE PHOSPHATASE APP1"/>
    <property type="match status" value="1"/>
</dbReference>
<dbReference type="GO" id="GO:0030479">
    <property type="term" value="C:actin cortical patch"/>
    <property type="evidence" value="ECO:0007669"/>
    <property type="project" value="TreeGrafter"/>
</dbReference>
<dbReference type="EMBL" id="SSOP01000142">
    <property type="protein sequence ID" value="KAB5590825.1"/>
    <property type="molecule type" value="Genomic_DNA"/>
</dbReference>
<name>A0A5N5QGE8_9AGAM</name>
<keyword evidence="5" id="KW-1185">Reference proteome</keyword>
<feature type="region of interest" description="Disordered" evidence="1">
    <location>
        <begin position="252"/>
        <end position="320"/>
    </location>
</feature>
<keyword evidence="2" id="KW-1133">Transmembrane helix</keyword>
<protein>
    <recommendedName>
        <fullName evidence="3">Phosphatidate phosphatase APP1 catalytic domain-containing protein</fullName>
    </recommendedName>
</protein>
<evidence type="ECO:0000313" key="4">
    <source>
        <dbReference type="EMBL" id="KAB5590825.1"/>
    </source>
</evidence>